<dbReference type="AlphaFoldDB" id="A0A8S1NJF6"/>
<comment type="caution">
    <text evidence="6">The sequence shown here is derived from an EMBL/GenBank/DDBJ whole genome shotgun (WGS) entry which is preliminary data.</text>
</comment>
<evidence type="ECO:0000256" key="4">
    <source>
        <dbReference type="ARBA" id="ARBA00023136"/>
    </source>
</evidence>
<evidence type="ECO:0000256" key="2">
    <source>
        <dbReference type="ARBA" id="ARBA00022692"/>
    </source>
</evidence>
<evidence type="ECO:0000256" key="1">
    <source>
        <dbReference type="ARBA" id="ARBA00004141"/>
    </source>
</evidence>
<dbReference type="InterPro" id="IPR018499">
    <property type="entry name" value="Tetraspanin/Peripherin"/>
</dbReference>
<sequence>MCLPLKFIQLFIRINCFCFIIFGIILITQVFVSLNEDINNSQDGVVFTFSVGLATIIVGASGLLSSYCPNFCIIFVYSCFIIFIGVLTVYVTICLTILQDQILNKDFDDCISSSLPTAQKTKEQILWAETQFCKQNCLCYIERIQDWDPDYLENNRISYTTNIQISDIIKYPDCKKSIKVQGVSQNYIATLEEKYNCSGWCKQHPVYLFSNINNGVPKDGCFSYFEQEYIYQVNRAYIDYLIVDILYLFNLAFAICQCYQTNRQKKSRIYPQILYELASQ</sequence>
<feature type="transmembrane region" description="Helical" evidence="5">
    <location>
        <begin position="12"/>
        <end position="32"/>
    </location>
</feature>
<accession>A0A8S1NJF6</accession>
<keyword evidence="4 5" id="KW-0472">Membrane</keyword>
<evidence type="ECO:0000313" key="6">
    <source>
        <dbReference type="EMBL" id="CAD8089563.1"/>
    </source>
</evidence>
<evidence type="ECO:0000256" key="3">
    <source>
        <dbReference type="ARBA" id="ARBA00022989"/>
    </source>
</evidence>
<organism evidence="6 7">
    <name type="scientific">Paramecium sonneborni</name>
    <dbReference type="NCBI Taxonomy" id="65129"/>
    <lineage>
        <taxon>Eukaryota</taxon>
        <taxon>Sar</taxon>
        <taxon>Alveolata</taxon>
        <taxon>Ciliophora</taxon>
        <taxon>Intramacronucleata</taxon>
        <taxon>Oligohymenophorea</taxon>
        <taxon>Peniculida</taxon>
        <taxon>Parameciidae</taxon>
        <taxon>Paramecium</taxon>
    </lineage>
</organism>
<dbReference type="Proteomes" id="UP000692954">
    <property type="component" value="Unassembled WGS sequence"/>
</dbReference>
<evidence type="ECO:0000256" key="5">
    <source>
        <dbReference type="SAM" id="Phobius"/>
    </source>
</evidence>
<evidence type="ECO:0000313" key="7">
    <source>
        <dbReference type="Proteomes" id="UP000692954"/>
    </source>
</evidence>
<dbReference type="GO" id="GO:0016020">
    <property type="term" value="C:membrane"/>
    <property type="evidence" value="ECO:0007669"/>
    <property type="project" value="UniProtKB-SubCell"/>
</dbReference>
<gene>
    <name evidence="6" type="ORF">PSON_ATCC_30995.1.T0540197</name>
</gene>
<dbReference type="Pfam" id="PF00335">
    <property type="entry name" value="Tetraspanin"/>
    <property type="match status" value="1"/>
</dbReference>
<keyword evidence="7" id="KW-1185">Reference proteome</keyword>
<comment type="subcellular location">
    <subcellularLocation>
        <location evidence="1">Membrane</location>
        <topology evidence="1">Multi-pass membrane protein</topology>
    </subcellularLocation>
</comment>
<keyword evidence="2 5" id="KW-0812">Transmembrane</keyword>
<evidence type="ECO:0008006" key="8">
    <source>
        <dbReference type="Google" id="ProtNLM"/>
    </source>
</evidence>
<protein>
    <recommendedName>
        <fullName evidence="8">Tetraspanin family protein</fullName>
    </recommendedName>
</protein>
<reference evidence="6" key="1">
    <citation type="submission" date="2021-01" db="EMBL/GenBank/DDBJ databases">
        <authorList>
            <consortium name="Genoscope - CEA"/>
            <person name="William W."/>
        </authorList>
    </citation>
    <scope>NUCLEOTIDE SEQUENCE</scope>
</reference>
<name>A0A8S1NJF6_9CILI</name>
<feature type="transmembrane region" description="Helical" evidence="5">
    <location>
        <begin position="71"/>
        <end position="98"/>
    </location>
</feature>
<feature type="transmembrane region" description="Helical" evidence="5">
    <location>
        <begin position="44"/>
        <end position="64"/>
    </location>
</feature>
<dbReference type="EMBL" id="CAJJDN010000054">
    <property type="protein sequence ID" value="CAD8089563.1"/>
    <property type="molecule type" value="Genomic_DNA"/>
</dbReference>
<dbReference type="OrthoDB" id="289296at2759"/>
<keyword evidence="3 5" id="KW-1133">Transmembrane helix</keyword>
<proteinExistence type="predicted"/>